<dbReference type="NCBIfam" id="TIGR01509">
    <property type="entry name" value="HAD-SF-IA-v3"/>
    <property type="match status" value="1"/>
</dbReference>
<keyword evidence="2" id="KW-1185">Reference proteome</keyword>
<dbReference type="PANTHER" id="PTHR18901">
    <property type="entry name" value="2-DEOXYGLUCOSE-6-PHOSPHATE PHOSPHATASE 2"/>
    <property type="match status" value="1"/>
</dbReference>
<dbReference type="InterPro" id="IPR023198">
    <property type="entry name" value="PGP-like_dom2"/>
</dbReference>
<dbReference type="CDD" id="cd07505">
    <property type="entry name" value="HAD_BPGM-like"/>
    <property type="match status" value="1"/>
</dbReference>
<protein>
    <submittedName>
        <fullName evidence="1">HAD superfamily hydrolase (TIGR01509 family)</fullName>
    </submittedName>
</protein>
<dbReference type="SFLD" id="SFLDS00003">
    <property type="entry name" value="Haloacid_Dehalogenase"/>
    <property type="match status" value="1"/>
</dbReference>
<dbReference type="RefSeq" id="WP_109625213.1">
    <property type="nucleotide sequence ID" value="NZ_JANKBI010000005.1"/>
</dbReference>
<dbReference type="GO" id="GO:0016791">
    <property type="term" value="F:phosphatase activity"/>
    <property type="evidence" value="ECO:0007669"/>
    <property type="project" value="TreeGrafter"/>
</dbReference>
<evidence type="ECO:0000313" key="1">
    <source>
        <dbReference type="EMBL" id="PWJ78286.1"/>
    </source>
</evidence>
<dbReference type="Proteomes" id="UP000245412">
    <property type="component" value="Unassembled WGS sequence"/>
</dbReference>
<name>A0AB73T8R8_9FIRM</name>
<gene>
    <name evidence="1" type="ORF">C7383_102422</name>
</gene>
<accession>A0AB73T8R8</accession>
<dbReference type="EMBL" id="QGGY01000002">
    <property type="protein sequence ID" value="PWJ78286.1"/>
    <property type="molecule type" value="Genomic_DNA"/>
</dbReference>
<dbReference type="InterPro" id="IPR036412">
    <property type="entry name" value="HAD-like_sf"/>
</dbReference>
<dbReference type="PANTHER" id="PTHR18901:SF38">
    <property type="entry name" value="PSEUDOURIDINE-5'-PHOSPHATASE"/>
    <property type="match status" value="1"/>
</dbReference>
<evidence type="ECO:0000313" key="2">
    <source>
        <dbReference type="Proteomes" id="UP000245412"/>
    </source>
</evidence>
<comment type="caution">
    <text evidence="1">The sequence shown here is derived from an EMBL/GenBank/DDBJ whole genome shotgun (WGS) entry which is preliminary data.</text>
</comment>
<dbReference type="Gene3D" id="3.40.50.1000">
    <property type="entry name" value="HAD superfamily/HAD-like"/>
    <property type="match status" value="1"/>
</dbReference>
<keyword evidence="1" id="KW-0378">Hydrolase</keyword>
<sequence>MMDGAIFDVDGTLLDSMPVWEEAGMRYLAGLGIKAAPGLSDILYPMSMREGAMYLKDTYRLKQTVREIGDGVNRTIQDFYQNEVQAKKGVESFLKRLQREHIPAAAATSSDRCLIEAAFDRLGLSRYFVHIFTCTEVGRGKDEPDIYLAAARKLGSEVSRTWVFEDALYAARTARQAGFCVAAVYDRSAEGDKQKLKETANIYIEDFDMIMHAGV</sequence>
<proteinExistence type="predicted"/>
<dbReference type="InterPro" id="IPR006439">
    <property type="entry name" value="HAD-SF_hydro_IA"/>
</dbReference>
<organism evidence="1 2">
    <name type="scientific">Murimonas intestini</name>
    <dbReference type="NCBI Taxonomy" id="1337051"/>
    <lineage>
        <taxon>Bacteria</taxon>
        <taxon>Bacillati</taxon>
        <taxon>Bacillota</taxon>
        <taxon>Clostridia</taxon>
        <taxon>Lachnospirales</taxon>
        <taxon>Lachnospiraceae</taxon>
        <taxon>Murimonas</taxon>
    </lineage>
</organism>
<dbReference type="InterPro" id="IPR023214">
    <property type="entry name" value="HAD_sf"/>
</dbReference>
<dbReference type="AlphaFoldDB" id="A0AB73T8R8"/>
<dbReference type="SUPFAM" id="SSF56784">
    <property type="entry name" value="HAD-like"/>
    <property type="match status" value="1"/>
</dbReference>
<reference evidence="1 2" key="1">
    <citation type="submission" date="2018-05" db="EMBL/GenBank/DDBJ databases">
        <authorList>
            <person name="Goeker M."/>
            <person name="Huntemann M."/>
            <person name="Clum A."/>
            <person name="Pillay M."/>
            <person name="Palaniappan K."/>
            <person name="Varghese N."/>
            <person name="Mikhailova N."/>
            <person name="Stamatis D."/>
            <person name="Reddy T."/>
            <person name="Daum C."/>
            <person name="Shapiro N."/>
            <person name="Ivanova N."/>
            <person name="Kyrpides N."/>
            <person name="Woyke T."/>
        </authorList>
    </citation>
    <scope>NUCLEOTIDE SEQUENCE [LARGE SCALE GENOMIC DNA]</scope>
    <source>
        <strain evidence="1 2">DSM 26524</strain>
    </source>
</reference>
<dbReference type="SFLD" id="SFLDG01129">
    <property type="entry name" value="C1.5:_HAD__Beta-PGM__Phosphata"/>
    <property type="match status" value="1"/>
</dbReference>
<dbReference type="Gene3D" id="1.10.150.240">
    <property type="entry name" value="Putative phosphatase, domain 2"/>
    <property type="match status" value="1"/>
</dbReference>
<dbReference type="Pfam" id="PF00702">
    <property type="entry name" value="Hydrolase"/>
    <property type="match status" value="1"/>
</dbReference>